<organism evidence="1 2">
    <name type="scientific">Papaver atlanticum</name>
    <dbReference type="NCBI Taxonomy" id="357466"/>
    <lineage>
        <taxon>Eukaryota</taxon>
        <taxon>Viridiplantae</taxon>
        <taxon>Streptophyta</taxon>
        <taxon>Embryophyta</taxon>
        <taxon>Tracheophyta</taxon>
        <taxon>Spermatophyta</taxon>
        <taxon>Magnoliopsida</taxon>
        <taxon>Ranunculales</taxon>
        <taxon>Papaveraceae</taxon>
        <taxon>Papaveroideae</taxon>
        <taxon>Papaver</taxon>
    </lineage>
</organism>
<gene>
    <name evidence="1" type="ORF">MKW98_009185</name>
</gene>
<keyword evidence="2" id="KW-1185">Reference proteome</keyword>
<comment type="caution">
    <text evidence="1">The sequence shown here is derived from an EMBL/GenBank/DDBJ whole genome shotgun (WGS) entry which is preliminary data.</text>
</comment>
<name>A0AAD4SMW7_9MAGN</name>
<evidence type="ECO:0000313" key="2">
    <source>
        <dbReference type="Proteomes" id="UP001202328"/>
    </source>
</evidence>
<dbReference type="PANTHER" id="PTHR35323:SF5">
    <property type="entry name" value="ZINC FINGER CCCH DOMAIN-CONTAINING PROTEIN 62"/>
    <property type="match status" value="1"/>
</dbReference>
<protein>
    <recommendedName>
        <fullName evidence="3">SAP domain-containing protein</fullName>
    </recommendedName>
</protein>
<sequence length="93" mass="10521">GQLEELKVEKCKVYLKNKGLRLTVKKDVLIEQIREHLGVINGSGEQKCPVSSFVYNCKGVLLALHLELELLQVVFGKKAMVLLSSNTHLRLKY</sequence>
<accession>A0AAD4SMW7</accession>
<dbReference type="Proteomes" id="UP001202328">
    <property type="component" value="Unassembled WGS sequence"/>
</dbReference>
<dbReference type="EMBL" id="JAJJMB010009697">
    <property type="protein sequence ID" value="KAI3912611.1"/>
    <property type="molecule type" value="Genomic_DNA"/>
</dbReference>
<dbReference type="AlphaFoldDB" id="A0AAD4SMW7"/>
<dbReference type="PANTHER" id="PTHR35323">
    <property type="entry name" value="SAP DOMAIN-CONTAINING PROTEIN"/>
    <property type="match status" value="1"/>
</dbReference>
<proteinExistence type="predicted"/>
<feature type="non-terminal residue" evidence="1">
    <location>
        <position position="1"/>
    </location>
</feature>
<evidence type="ECO:0008006" key="3">
    <source>
        <dbReference type="Google" id="ProtNLM"/>
    </source>
</evidence>
<evidence type="ECO:0000313" key="1">
    <source>
        <dbReference type="EMBL" id="KAI3912611.1"/>
    </source>
</evidence>
<reference evidence="1" key="1">
    <citation type="submission" date="2022-04" db="EMBL/GenBank/DDBJ databases">
        <title>A functionally conserved STORR gene fusion in Papaver species that diverged 16.8 million years ago.</title>
        <authorList>
            <person name="Catania T."/>
        </authorList>
    </citation>
    <scope>NUCLEOTIDE SEQUENCE</scope>
    <source>
        <strain evidence="1">S-188037</strain>
    </source>
</reference>